<reference evidence="2 3" key="1">
    <citation type="submission" date="2024-04" db="EMBL/GenBank/DDBJ databases">
        <title>Symmetric and asymmetric DNA N6-adenine methylation regulates different biological responses in Mucorales.</title>
        <authorList>
            <consortium name="Lawrence Berkeley National Laboratory"/>
            <person name="Lax C."/>
            <person name="Mondo S.J."/>
            <person name="Osorio-Concepcion M."/>
            <person name="Muszewska A."/>
            <person name="Corrochano-Luque M."/>
            <person name="Gutierrez G."/>
            <person name="Riley R."/>
            <person name="Lipzen A."/>
            <person name="Guo J."/>
            <person name="Hundley H."/>
            <person name="Amirebrahimi M."/>
            <person name="Ng V."/>
            <person name="Lorenzo-Gutierrez D."/>
            <person name="Binder U."/>
            <person name="Yang J."/>
            <person name="Song Y."/>
            <person name="Canovas D."/>
            <person name="Navarro E."/>
            <person name="Freitag M."/>
            <person name="Gabaldon T."/>
            <person name="Grigoriev I.V."/>
            <person name="Corrochano L.M."/>
            <person name="Nicolas F.E."/>
            <person name="Garre V."/>
        </authorList>
    </citation>
    <scope>NUCLEOTIDE SEQUENCE [LARGE SCALE GENOMIC DNA]</scope>
    <source>
        <strain evidence="2 3">L51</strain>
    </source>
</reference>
<keyword evidence="3" id="KW-1185">Reference proteome</keyword>
<dbReference type="Pfam" id="PF14616">
    <property type="entry name" value="Rua1_C"/>
    <property type="match status" value="1"/>
</dbReference>
<feature type="domain" description="Transcription regulator Rua1 C-terminal" evidence="1">
    <location>
        <begin position="33"/>
        <end position="129"/>
    </location>
</feature>
<sequence length="140" mass="16577">MASPSYTTAPTTLTRDLYSSSTPRQQSTRYKGDSYKPEWVRYAGHMKEGYCDLCKPGKWLQLKNSAYWYHKQFLHGISSVSRKPFIEPLKQRRGVNGMIEGLCHQCYSYVPISSRKRKNHLLWYRHAHKVSTMFPHCWHY</sequence>
<gene>
    <name evidence="2" type="ORF">J3Q64DRAFT_1632400</name>
</gene>
<evidence type="ECO:0000313" key="2">
    <source>
        <dbReference type="EMBL" id="KAL0097358.1"/>
    </source>
</evidence>
<dbReference type="PANTHER" id="PTHR28125">
    <property type="entry name" value="MEIOTIC EXPRESSION UP-REGULATED PROTEIN 26"/>
    <property type="match status" value="1"/>
</dbReference>
<evidence type="ECO:0000259" key="1">
    <source>
        <dbReference type="Pfam" id="PF14616"/>
    </source>
</evidence>
<dbReference type="Proteomes" id="UP001448207">
    <property type="component" value="Unassembled WGS sequence"/>
</dbReference>
<dbReference type="EMBL" id="JBCLYO010000001">
    <property type="protein sequence ID" value="KAL0097358.1"/>
    <property type="molecule type" value="Genomic_DNA"/>
</dbReference>
<dbReference type="InterPro" id="IPR028012">
    <property type="entry name" value="Rua1_C"/>
</dbReference>
<organism evidence="2 3">
    <name type="scientific">Phycomyces blakesleeanus</name>
    <dbReference type="NCBI Taxonomy" id="4837"/>
    <lineage>
        <taxon>Eukaryota</taxon>
        <taxon>Fungi</taxon>
        <taxon>Fungi incertae sedis</taxon>
        <taxon>Mucoromycota</taxon>
        <taxon>Mucoromycotina</taxon>
        <taxon>Mucoromycetes</taxon>
        <taxon>Mucorales</taxon>
        <taxon>Phycomycetaceae</taxon>
        <taxon>Phycomyces</taxon>
    </lineage>
</organism>
<comment type="caution">
    <text evidence="2">The sequence shown here is derived from an EMBL/GenBank/DDBJ whole genome shotgun (WGS) entry which is preliminary data.</text>
</comment>
<proteinExistence type="predicted"/>
<name>A0ABR3BFN8_PHYBL</name>
<dbReference type="PANTHER" id="PTHR28125:SF3">
    <property type="entry name" value="TRANSCRIPTION REGULATOR RUA1 C-TERMINAL DOMAIN-CONTAINING PROTEIN"/>
    <property type="match status" value="1"/>
</dbReference>
<accession>A0ABR3BFN8</accession>
<protein>
    <recommendedName>
        <fullName evidence="1">Transcription regulator Rua1 C-terminal domain-containing protein</fullName>
    </recommendedName>
</protein>
<evidence type="ECO:0000313" key="3">
    <source>
        <dbReference type="Proteomes" id="UP001448207"/>
    </source>
</evidence>